<reference evidence="1 2" key="1">
    <citation type="journal article" name="Front. Microbiol.">
        <title>Sugar Metabolism of the First Thermophilic Planctomycete Thermogutta terrifontis: Comparative Genomic and Transcriptomic Approaches.</title>
        <authorList>
            <person name="Elcheninov A.G."/>
            <person name="Menzel P."/>
            <person name="Gudbergsdottir S.R."/>
            <person name="Slesarev A.I."/>
            <person name="Kadnikov V.V."/>
            <person name="Krogh A."/>
            <person name="Bonch-Osmolovskaya E.A."/>
            <person name="Peng X."/>
            <person name="Kublanov I.V."/>
        </authorList>
    </citation>
    <scope>NUCLEOTIDE SEQUENCE [LARGE SCALE GENOMIC DNA]</scope>
    <source>
        <strain evidence="1 2">R1</strain>
    </source>
</reference>
<dbReference type="PANTHER" id="PTHR43611">
    <property type="entry name" value="ALPHA-D-GLUCOSE 1-PHOSPHATE PHOSPHATASE"/>
    <property type="match status" value="1"/>
</dbReference>
<dbReference type="Gene3D" id="3.40.50.1000">
    <property type="entry name" value="HAD superfamily/HAD-like"/>
    <property type="match status" value="1"/>
</dbReference>
<dbReference type="AlphaFoldDB" id="A0A286RFJ5"/>
<dbReference type="Gene3D" id="1.10.150.240">
    <property type="entry name" value="Putative phosphatase, domain 2"/>
    <property type="match status" value="1"/>
</dbReference>
<dbReference type="EMBL" id="CP018477">
    <property type="protein sequence ID" value="ASV74712.1"/>
    <property type="molecule type" value="Genomic_DNA"/>
</dbReference>
<dbReference type="CDD" id="cd02603">
    <property type="entry name" value="HAD_sEH-N_like"/>
    <property type="match status" value="1"/>
</dbReference>
<dbReference type="SFLD" id="SFLDG01129">
    <property type="entry name" value="C1.5:_HAD__Beta-PGM__Phosphata"/>
    <property type="match status" value="1"/>
</dbReference>
<evidence type="ECO:0000313" key="2">
    <source>
        <dbReference type="Proteomes" id="UP000215086"/>
    </source>
</evidence>
<dbReference type="KEGG" id="ttf:THTE_2110"/>
<evidence type="ECO:0000313" key="1">
    <source>
        <dbReference type="EMBL" id="ASV74712.1"/>
    </source>
</evidence>
<keyword evidence="2" id="KW-1185">Reference proteome</keyword>
<proteinExistence type="predicted"/>
<accession>A0A286RFJ5</accession>
<name>A0A286RFJ5_9BACT</name>
<dbReference type="Pfam" id="PF00702">
    <property type="entry name" value="Hydrolase"/>
    <property type="match status" value="1"/>
</dbReference>
<sequence length="207" mass="23793">MLSTVDFIYFDLGRVIINFDNDRMCRQIGEVSDVPPDRVHKILFSTGLQRAFELGRISPQQFYEEFCRLSGRSVPWDRLRQAASDIFWVNTPMLPVVAQLQARCFPLGILSNTCITHFEWCLEHFAILRRGFRVYGLSCEFGLMKPDPQIFLAAAEKAGVAPERIFFTDDIPAHVEAAQRVGFQAVPFISARQIAEELRRRGVQFNY</sequence>
<dbReference type="InterPro" id="IPR036412">
    <property type="entry name" value="HAD-like_sf"/>
</dbReference>
<dbReference type="InterPro" id="IPR023214">
    <property type="entry name" value="HAD_sf"/>
</dbReference>
<dbReference type="PANTHER" id="PTHR43611:SF3">
    <property type="entry name" value="FLAVIN MONONUCLEOTIDE HYDROLASE 1, CHLOROPLATIC"/>
    <property type="match status" value="1"/>
</dbReference>
<dbReference type="NCBIfam" id="TIGR01509">
    <property type="entry name" value="HAD-SF-IA-v3"/>
    <property type="match status" value="1"/>
</dbReference>
<dbReference type="OrthoDB" id="9797415at2"/>
<dbReference type="SFLD" id="SFLDS00003">
    <property type="entry name" value="Haloacid_Dehalogenase"/>
    <property type="match status" value="1"/>
</dbReference>
<gene>
    <name evidence="1" type="ORF">THTE_2110</name>
</gene>
<dbReference type="GO" id="GO:0016787">
    <property type="term" value="F:hydrolase activity"/>
    <property type="evidence" value="ECO:0007669"/>
    <property type="project" value="UniProtKB-KW"/>
</dbReference>
<dbReference type="SUPFAM" id="SSF56784">
    <property type="entry name" value="HAD-like"/>
    <property type="match status" value="1"/>
</dbReference>
<dbReference type="InterPro" id="IPR006439">
    <property type="entry name" value="HAD-SF_hydro_IA"/>
</dbReference>
<dbReference type="RefSeq" id="WP_095414955.1">
    <property type="nucleotide sequence ID" value="NZ_CP018477.1"/>
</dbReference>
<protein>
    <submittedName>
        <fullName evidence="1">Haloacid dehalogenase-like hydrolase</fullName>
    </submittedName>
</protein>
<dbReference type="InterPro" id="IPR023198">
    <property type="entry name" value="PGP-like_dom2"/>
</dbReference>
<organism evidence="1 2">
    <name type="scientific">Thermogutta terrifontis</name>
    <dbReference type="NCBI Taxonomy" id="1331910"/>
    <lineage>
        <taxon>Bacteria</taxon>
        <taxon>Pseudomonadati</taxon>
        <taxon>Planctomycetota</taxon>
        <taxon>Planctomycetia</taxon>
        <taxon>Pirellulales</taxon>
        <taxon>Thermoguttaceae</taxon>
        <taxon>Thermogutta</taxon>
    </lineage>
</organism>
<dbReference type="Proteomes" id="UP000215086">
    <property type="component" value="Chromosome"/>
</dbReference>
<keyword evidence="1" id="KW-0378">Hydrolase</keyword>